<gene>
    <name evidence="7" type="primary">mreC</name>
    <name evidence="7" type="ORF">ACFQ2T_08835</name>
</gene>
<reference evidence="8" key="1">
    <citation type="journal article" date="2019" name="Int. J. Syst. Evol. Microbiol.">
        <title>The Global Catalogue of Microorganisms (GCM) 10K type strain sequencing project: providing services to taxonomists for standard genome sequencing and annotation.</title>
        <authorList>
            <consortium name="The Broad Institute Genomics Platform"/>
            <consortium name="The Broad Institute Genome Sequencing Center for Infectious Disease"/>
            <person name="Wu L."/>
            <person name="Ma J."/>
        </authorList>
    </citation>
    <scope>NUCLEOTIDE SEQUENCE [LARGE SCALE GENOMIC DNA]</scope>
    <source>
        <strain evidence="8">CCUG 58411</strain>
    </source>
</reference>
<evidence type="ECO:0000313" key="7">
    <source>
        <dbReference type="EMBL" id="MFD1122603.1"/>
    </source>
</evidence>
<evidence type="ECO:0000256" key="4">
    <source>
        <dbReference type="ARBA" id="ARBA00032089"/>
    </source>
</evidence>
<dbReference type="InterPro" id="IPR007221">
    <property type="entry name" value="MreC"/>
</dbReference>
<evidence type="ECO:0000256" key="2">
    <source>
        <dbReference type="ARBA" id="ARBA00013855"/>
    </source>
</evidence>
<dbReference type="InterPro" id="IPR042177">
    <property type="entry name" value="Cell/Rod_1"/>
</dbReference>
<feature type="compositionally biased region" description="Polar residues" evidence="5">
    <location>
        <begin position="353"/>
        <end position="366"/>
    </location>
</feature>
<comment type="caution">
    <text evidence="7">The sequence shown here is derived from an EMBL/GenBank/DDBJ whole genome shotgun (WGS) entry which is preliminary data.</text>
</comment>
<dbReference type="Gene3D" id="2.40.10.350">
    <property type="entry name" value="Rod shape-determining protein MreC, domain 2"/>
    <property type="match status" value="1"/>
</dbReference>
<evidence type="ECO:0000256" key="5">
    <source>
        <dbReference type="SAM" id="MobiDB-lite"/>
    </source>
</evidence>
<proteinExistence type="inferred from homology"/>
<name>A0ABW3PDD6_9PROT</name>
<evidence type="ECO:0000256" key="1">
    <source>
        <dbReference type="ARBA" id="ARBA00009369"/>
    </source>
</evidence>
<dbReference type="Pfam" id="PF04085">
    <property type="entry name" value="MreC"/>
    <property type="match status" value="1"/>
</dbReference>
<dbReference type="RefSeq" id="WP_379033269.1">
    <property type="nucleotide sequence ID" value="NZ_JBHTLN010000001.1"/>
</dbReference>
<dbReference type="EMBL" id="JBHTLN010000001">
    <property type="protein sequence ID" value="MFD1122603.1"/>
    <property type="molecule type" value="Genomic_DNA"/>
</dbReference>
<dbReference type="Proteomes" id="UP001597206">
    <property type="component" value="Unassembled WGS sequence"/>
</dbReference>
<dbReference type="InterPro" id="IPR055342">
    <property type="entry name" value="MreC_beta-barrel_core"/>
</dbReference>
<evidence type="ECO:0000256" key="3">
    <source>
        <dbReference type="ARBA" id="ARBA00022960"/>
    </source>
</evidence>
<dbReference type="Gene3D" id="2.40.10.340">
    <property type="entry name" value="Rod shape-determining protein MreC, domain 1"/>
    <property type="match status" value="1"/>
</dbReference>
<evidence type="ECO:0000313" key="8">
    <source>
        <dbReference type="Proteomes" id="UP001597206"/>
    </source>
</evidence>
<feature type="domain" description="Rod shape-determining protein MreC beta-barrel core" evidence="6">
    <location>
        <begin position="136"/>
        <end position="283"/>
    </location>
</feature>
<accession>A0ABW3PDD6</accession>
<dbReference type="PANTHER" id="PTHR34138:SF1">
    <property type="entry name" value="CELL SHAPE-DETERMINING PROTEIN MREC"/>
    <property type="match status" value="1"/>
</dbReference>
<protein>
    <recommendedName>
        <fullName evidence="2">Cell shape-determining protein MreC</fullName>
    </recommendedName>
    <alternativeName>
        <fullName evidence="4">Cell shape protein MreC</fullName>
    </alternativeName>
</protein>
<dbReference type="NCBIfam" id="TIGR00219">
    <property type="entry name" value="mreC"/>
    <property type="match status" value="1"/>
</dbReference>
<organism evidence="7 8">
    <name type="scientific">Methylophilus flavus</name>
    <dbReference type="NCBI Taxonomy" id="640084"/>
    <lineage>
        <taxon>Bacteria</taxon>
        <taxon>Pseudomonadati</taxon>
        <taxon>Pseudomonadota</taxon>
        <taxon>Betaproteobacteria</taxon>
        <taxon>Nitrosomonadales</taxon>
        <taxon>Methylophilaceae</taxon>
        <taxon>Methylophilus</taxon>
    </lineage>
</organism>
<keyword evidence="8" id="KW-1185">Reference proteome</keyword>
<keyword evidence="3" id="KW-0133">Cell shape</keyword>
<dbReference type="PANTHER" id="PTHR34138">
    <property type="entry name" value="CELL SHAPE-DETERMINING PROTEIN MREC"/>
    <property type="match status" value="1"/>
</dbReference>
<comment type="similarity">
    <text evidence="1">Belongs to the MreC family.</text>
</comment>
<evidence type="ECO:0000259" key="6">
    <source>
        <dbReference type="Pfam" id="PF04085"/>
    </source>
</evidence>
<sequence length="372" mass="40694">MLKGIHQQLDPHESPAFFIQGPRPFSRLMFFCALSLVMMAIDARFDYLSQVRQWFSAALHPLEIVASAPNEWGRNINTYFTSHNQLIQENFKLKQQGLIDNAALQRLATVDAENVHLRTLLAGDAPIIPKATLGEVMHMGRDPFSNIITLNRGSHHDITPGQAVVDEQGVVGQITRVYPFTSEVTLITDKKLSIPIQIERNQLRAIAFGEGKRNTLDIPYLPTSVDIKVGDKLVTSGIDGVYPAGLAVAVVTQIKQSQDSPFAKIVSRPIAGVNNHKHVLILKIPESPAINPVTDNKPVLPRNNAQHLDQSVVDVLQKNNAAVDPHPITEIPSLDSTDTTPAPETAVMPPTGATPNSTQPNNNQVPTAPEHP</sequence>
<feature type="region of interest" description="Disordered" evidence="5">
    <location>
        <begin position="324"/>
        <end position="372"/>
    </location>
</feature>
<dbReference type="InterPro" id="IPR042175">
    <property type="entry name" value="Cell/Rod_MreC_2"/>
</dbReference>